<accession>A0A5J5ETU7</accession>
<protein>
    <submittedName>
        <fullName evidence="1">Uncharacterized protein</fullName>
    </submittedName>
</protein>
<dbReference type="InterPro" id="IPR043502">
    <property type="entry name" value="DNA/RNA_pol_sf"/>
</dbReference>
<evidence type="ECO:0000313" key="2">
    <source>
        <dbReference type="Proteomes" id="UP000326924"/>
    </source>
</evidence>
<dbReference type="OrthoDB" id="5426754at2759"/>
<keyword evidence="2" id="KW-1185">Reference proteome</keyword>
<comment type="caution">
    <text evidence="1">The sequence shown here is derived from an EMBL/GenBank/DDBJ whole genome shotgun (WGS) entry which is preliminary data.</text>
</comment>
<sequence>METASALCLRIKTAKNQQGTVAEFGGFTIDTVQFNVTLPSTKLLKARGMLHPFLPAPKATQKTTLTRRDLESLTGYLSFISYVVPLGRTFIRRLYNMLLHFPPHHRNVTRRISSEALKDIQWWSQILESLPSRSIPLPNAPPPPTIRAFSDASGLKGLGGYFLTANQTTDNLSPEQAFALSLPRTMQQQLAGTQPEHINTKEMRAVEQCLYHWGHMWAARRHEDNQWLRYEDAYLPLPAHKSRSYARFGSHRRTMP</sequence>
<evidence type="ECO:0000313" key="1">
    <source>
        <dbReference type="EMBL" id="KAA8903106.1"/>
    </source>
</evidence>
<reference evidence="1 2" key="1">
    <citation type="submission" date="2019-09" db="EMBL/GenBank/DDBJ databases">
        <title>Draft genome of the ectomycorrhizal ascomycete Sphaerosporella brunnea.</title>
        <authorList>
            <consortium name="DOE Joint Genome Institute"/>
            <person name="Benucci G.M."/>
            <person name="Marozzi G."/>
            <person name="Antonielli L."/>
            <person name="Sanchez S."/>
            <person name="Marco P."/>
            <person name="Wang X."/>
            <person name="Falini L.B."/>
            <person name="Barry K."/>
            <person name="Haridas S."/>
            <person name="Lipzen A."/>
            <person name="Labutti K."/>
            <person name="Grigoriev I.V."/>
            <person name="Murat C."/>
            <person name="Martin F."/>
            <person name="Albertini E."/>
            <person name="Donnini D."/>
            <person name="Bonito G."/>
        </authorList>
    </citation>
    <scope>NUCLEOTIDE SEQUENCE [LARGE SCALE GENOMIC DNA]</scope>
    <source>
        <strain evidence="1 2">Sb_GMNB300</strain>
    </source>
</reference>
<proteinExistence type="predicted"/>
<dbReference type="Proteomes" id="UP000326924">
    <property type="component" value="Unassembled WGS sequence"/>
</dbReference>
<dbReference type="AlphaFoldDB" id="A0A5J5ETU7"/>
<organism evidence="1 2">
    <name type="scientific">Sphaerosporella brunnea</name>
    <dbReference type="NCBI Taxonomy" id="1250544"/>
    <lineage>
        <taxon>Eukaryota</taxon>
        <taxon>Fungi</taxon>
        <taxon>Dikarya</taxon>
        <taxon>Ascomycota</taxon>
        <taxon>Pezizomycotina</taxon>
        <taxon>Pezizomycetes</taxon>
        <taxon>Pezizales</taxon>
        <taxon>Pyronemataceae</taxon>
        <taxon>Sphaerosporella</taxon>
    </lineage>
</organism>
<dbReference type="SUPFAM" id="SSF56672">
    <property type="entry name" value="DNA/RNA polymerases"/>
    <property type="match status" value="1"/>
</dbReference>
<gene>
    <name evidence="1" type="ORF">FN846DRAFT_985981</name>
</gene>
<dbReference type="InParanoid" id="A0A5J5ETU7"/>
<name>A0A5J5ETU7_9PEZI</name>
<dbReference type="PANTHER" id="PTHR33050:SF7">
    <property type="entry name" value="RIBONUCLEASE H"/>
    <property type="match status" value="1"/>
</dbReference>
<dbReference type="EMBL" id="VXIS01000122">
    <property type="protein sequence ID" value="KAA8903106.1"/>
    <property type="molecule type" value="Genomic_DNA"/>
</dbReference>
<dbReference type="InterPro" id="IPR052055">
    <property type="entry name" value="Hepadnavirus_pol/RT"/>
</dbReference>
<dbReference type="PANTHER" id="PTHR33050">
    <property type="entry name" value="REVERSE TRANSCRIPTASE DOMAIN-CONTAINING PROTEIN"/>
    <property type="match status" value="1"/>
</dbReference>